<sequence length="62" mass="6737">MKKIISLMLVSSLLVMPIYSMALANVSSYRPSSAGFKHVSQGIDSFGQDPYVDSQVDSIGIR</sequence>
<dbReference type="Proteomes" id="UP000182521">
    <property type="component" value="Chromosome"/>
</dbReference>
<dbReference type="RefSeq" id="WP_071664513.1">
    <property type="nucleotide sequence ID" value="NZ_CP009654.1"/>
</dbReference>
<organism evidence="1 2">
    <name type="scientific">Francisella frigiditurris</name>
    <dbReference type="NCBI Taxonomy" id="1542390"/>
    <lineage>
        <taxon>Bacteria</taxon>
        <taxon>Pseudomonadati</taxon>
        <taxon>Pseudomonadota</taxon>
        <taxon>Gammaproteobacteria</taxon>
        <taxon>Thiotrichales</taxon>
        <taxon>Francisellaceae</taxon>
        <taxon>Francisella</taxon>
    </lineage>
</organism>
<keyword evidence="2" id="KW-1185">Reference proteome</keyword>
<dbReference type="KEGG" id="frc:KX01_1644"/>
<evidence type="ECO:0000313" key="2">
    <source>
        <dbReference type="Proteomes" id="UP000182521"/>
    </source>
</evidence>
<dbReference type="EMBL" id="CP009654">
    <property type="protein sequence ID" value="APC96930.1"/>
    <property type="molecule type" value="Genomic_DNA"/>
</dbReference>
<protein>
    <submittedName>
        <fullName evidence="1">Uncharacterized protein</fullName>
    </submittedName>
</protein>
<dbReference type="AlphaFoldDB" id="A0A1J0KTA7"/>
<reference evidence="2" key="1">
    <citation type="submission" date="2014-10" db="EMBL/GenBank/DDBJ databases">
        <authorList>
            <person name="Kuske C.R."/>
            <person name="Challacombe J.F."/>
            <person name="Daligault H.E."/>
            <person name="Davenport K.W."/>
            <person name="Johnson S.L."/>
            <person name="Siddaramappa S."/>
            <person name="Petersen J.M."/>
        </authorList>
    </citation>
    <scope>NUCLEOTIDE SEQUENCE [LARGE SCALE GENOMIC DNA]</scope>
    <source>
        <strain evidence="2">CA97-1460</strain>
    </source>
</reference>
<accession>A0A1J0KTA7</accession>
<evidence type="ECO:0000313" key="1">
    <source>
        <dbReference type="EMBL" id="APC96930.1"/>
    </source>
</evidence>
<name>A0A1J0KTA7_9GAMM</name>
<dbReference type="STRING" id="1542390.KX01_1644"/>
<proteinExistence type="predicted"/>
<gene>
    <name evidence="1" type="ORF">KX01_1644</name>
</gene>